<keyword evidence="2" id="KW-1185">Reference proteome</keyword>
<protein>
    <recommendedName>
        <fullName evidence="3">Response regulatory domain-containing protein</fullName>
    </recommendedName>
</protein>
<dbReference type="EMBL" id="JAPWGL010000007">
    <property type="protein sequence ID" value="MCZ4225513.1"/>
    <property type="molecule type" value="Genomic_DNA"/>
</dbReference>
<comment type="caution">
    <text evidence="1">The sequence shown here is derived from an EMBL/GenBank/DDBJ whole genome shotgun (WGS) entry which is preliminary data.</text>
</comment>
<organism evidence="1 2">
    <name type="scientific">Pedobacter rhodius</name>
    <dbReference type="NCBI Taxonomy" id="3004098"/>
    <lineage>
        <taxon>Bacteria</taxon>
        <taxon>Pseudomonadati</taxon>
        <taxon>Bacteroidota</taxon>
        <taxon>Sphingobacteriia</taxon>
        <taxon>Sphingobacteriales</taxon>
        <taxon>Sphingobacteriaceae</taxon>
        <taxon>Pedobacter</taxon>
    </lineage>
</organism>
<evidence type="ECO:0008006" key="3">
    <source>
        <dbReference type="Google" id="ProtNLM"/>
    </source>
</evidence>
<proteinExistence type="predicted"/>
<evidence type="ECO:0000313" key="2">
    <source>
        <dbReference type="Proteomes" id="UP001144341"/>
    </source>
</evidence>
<gene>
    <name evidence="1" type="ORF">O0931_19520</name>
</gene>
<sequence length="56" mass="6433">MLHEDLTGEDICFFLKENPKTAHIPVVVPSVLDNPVLSDKLKNFHFMPKPFDLLLK</sequence>
<evidence type="ECO:0000313" key="1">
    <source>
        <dbReference type="EMBL" id="MCZ4225513.1"/>
    </source>
</evidence>
<dbReference type="Proteomes" id="UP001144341">
    <property type="component" value="Unassembled WGS sequence"/>
</dbReference>
<accession>A0ABT4L2V2</accession>
<name>A0ABT4L2V2_9SPHI</name>
<reference evidence="1" key="1">
    <citation type="submission" date="2022-12" db="EMBL/GenBank/DDBJ databases">
        <title>Genome sequence of SJ11.</title>
        <authorList>
            <person name="Woo H."/>
        </authorList>
    </citation>
    <scope>NUCLEOTIDE SEQUENCE</scope>
    <source>
        <strain evidence="1">SJ11</strain>
    </source>
</reference>
<dbReference type="RefSeq" id="WP_269417167.1">
    <property type="nucleotide sequence ID" value="NZ_JAPWGL010000007.1"/>
</dbReference>